<dbReference type="AlphaFoldDB" id="A0A174NVH3"/>
<evidence type="ECO:0000313" key="2">
    <source>
        <dbReference type="Proteomes" id="UP000095332"/>
    </source>
</evidence>
<dbReference type="EMBL" id="CZBM01000001">
    <property type="protein sequence ID" value="CUP50837.1"/>
    <property type="molecule type" value="Genomic_DNA"/>
</dbReference>
<dbReference type="Proteomes" id="UP000095332">
    <property type="component" value="Unassembled WGS sequence"/>
</dbReference>
<dbReference type="RefSeq" id="WP_057327579.1">
    <property type="nucleotide sequence ID" value="NZ_CZBM01000001.1"/>
</dbReference>
<organism evidence="1 2">
    <name type="scientific">Parabacteroides distasonis</name>
    <dbReference type="NCBI Taxonomy" id="823"/>
    <lineage>
        <taxon>Bacteria</taxon>
        <taxon>Pseudomonadati</taxon>
        <taxon>Bacteroidota</taxon>
        <taxon>Bacteroidia</taxon>
        <taxon>Bacteroidales</taxon>
        <taxon>Tannerellaceae</taxon>
        <taxon>Parabacteroides</taxon>
    </lineage>
</organism>
<proteinExistence type="predicted"/>
<protein>
    <recommendedName>
        <fullName evidence="3">Phage baseplate assembly protein V</fullName>
    </recommendedName>
</protein>
<accession>A0A174NVH3</accession>
<sequence length="215" mass="23435">MSKELEEIRRKFQGVFGNDGDAVFQAVVTEVNEDEFTCTVRRDEQVDFFDVRLRGLVNADLQGFAFIPRLQSVVLVCRIGKSNELFVCCFTEIDKVIFTDNDLKLVVDLDNIDIKKGDKIAVHVDKEKLEVTNDKVNVLHEGSALTVTAGSTTVKTSTGGVTITRGGSGLKKTLDDMLTAIQALTVPTPHGISGTPVNAAKFAAIQSDLPNYLEG</sequence>
<evidence type="ECO:0000313" key="1">
    <source>
        <dbReference type="EMBL" id="CUP50837.1"/>
    </source>
</evidence>
<reference evidence="1 2" key="1">
    <citation type="submission" date="2015-09" db="EMBL/GenBank/DDBJ databases">
        <authorList>
            <consortium name="Pathogen Informatics"/>
        </authorList>
    </citation>
    <scope>NUCLEOTIDE SEQUENCE [LARGE SCALE GENOMIC DNA]</scope>
    <source>
        <strain evidence="1 2">2789STDY5834948</strain>
    </source>
</reference>
<evidence type="ECO:0008006" key="3">
    <source>
        <dbReference type="Google" id="ProtNLM"/>
    </source>
</evidence>
<name>A0A174NVH3_PARDI</name>
<gene>
    <name evidence="1" type="ORF">ERS852560_00147</name>
</gene>